<dbReference type="eggNOG" id="arCOG07773">
    <property type="taxonomic scope" value="Archaea"/>
</dbReference>
<comment type="caution">
    <text evidence="4">The sequence shown here is derived from an EMBL/GenBank/DDBJ whole genome shotgun (WGS) entry which is preliminary data.</text>
</comment>
<reference evidence="4 5" key="1">
    <citation type="journal article" date="2014" name="ISME J.">
        <title>Trehalose/2-sulfotrehalose biosynthesis and glycine-betaine uptake are widely spread mechanisms for osmoadaptation in the Halobacteriales.</title>
        <authorList>
            <person name="Youssef N.H."/>
            <person name="Savage-Ashlock K.N."/>
            <person name="McCully A.L."/>
            <person name="Luedtke B."/>
            <person name="Shaw E.I."/>
            <person name="Hoff W.D."/>
            <person name="Elshahed M.S."/>
        </authorList>
    </citation>
    <scope>NUCLEOTIDE SEQUENCE [LARGE SCALE GENOMIC DNA]</scope>
    <source>
        <strain evidence="4 5">DX253</strain>
    </source>
</reference>
<dbReference type="AlphaFoldDB" id="E7QN31"/>
<dbReference type="Proteomes" id="UP000003751">
    <property type="component" value="Unassembled WGS sequence"/>
</dbReference>
<dbReference type="InterPro" id="IPR007527">
    <property type="entry name" value="Znf_SWIM"/>
</dbReference>
<keyword evidence="1" id="KW-0862">Zinc</keyword>
<proteinExistence type="predicted"/>
<protein>
    <submittedName>
        <fullName evidence="4">Zinc finger SWIM domain protein</fullName>
    </submittedName>
</protein>
<gene>
    <name evidence="4" type="ORF">ZOD2009_01745</name>
</gene>
<sequence>MVGTRRFSSSGFTSEEAPMIDTAASGKVSLTPLAETEETDPRSQRARAERMSVTPLGGGLYEVESQSDNTYFVDLLGSRCTCPDHMMRGVRCKHIRRVAIEINEGRVPPPGKEAVECARCESVVFVDEKTAAAGPHFCDRCRLEPGEPVVDRATGDLLVVVAMTDYRANQVEVPGRDCTVAEYPTNEGYPADDPVVEVLYPIPSGLRPEQVEPRHVRRYSFPRSRLQRPGRPGNQSELSDFPEPK</sequence>
<feature type="compositionally biased region" description="Basic residues" evidence="2">
    <location>
        <begin position="215"/>
        <end position="228"/>
    </location>
</feature>
<keyword evidence="1" id="KW-0479">Metal-binding</keyword>
<organism evidence="4 5">
    <name type="scientific">Haladaptatus paucihalophilus DX253</name>
    <dbReference type="NCBI Taxonomy" id="797209"/>
    <lineage>
        <taxon>Archaea</taxon>
        <taxon>Methanobacteriati</taxon>
        <taxon>Methanobacteriota</taxon>
        <taxon>Stenosarchaea group</taxon>
        <taxon>Halobacteria</taxon>
        <taxon>Halobacteriales</taxon>
        <taxon>Haladaptataceae</taxon>
        <taxon>Haladaptatus</taxon>
    </lineage>
</organism>
<dbReference type="PROSITE" id="PS50966">
    <property type="entry name" value="ZF_SWIM"/>
    <property type="match status" value="1"/>
</dbReference>
<dbReference type="Pfam" id="PF04434">
    <property type="entry name" value="SWIM"/>
    <property type="match status" value="1"/>
</dbReference>
<evidence type="ECO:0000256" key="2">
    <source>
        <dbReference type="SAM" id="MobiDB-lite"/>
    </source>
</evidence>
<evidence type="ECO:0000259" key="3">
    <source>
        <dbReference type="PROSITE" id="PS50966"/>
    </source>
</evidence>
<evidence type="ECO:0000256" key="1">
    <source>
        <dbReference type="PROSITE-ProRule" id="PRU00325"/>
    </source>
</evidence>
<dbReference type="PATRIC" id="fig|797209.4.peg.336"/>
<evidence type="ECO:0000313" key="4">
    <source>
        <dbReference type="EMBL" id="EFW93826.1"/>
    </source>
</evidence>
<feature type="region of interest" description="Disordered" evidence="2">
    <location>
        <begin position="211"/>
        <end position="245"/>
    </location>
</feature>
<dbReference type="GO" id="GO:0008270">
    <property type="term" value="F:zinc ion binding"/>
    <property type="evidence" value="ECO:0007669"/>
    <property type="project" value="UniProtKB-KW"/>
</dbReference>
<keyword evidence="1" id="KW-0863">Zinc-finger</keyword>
<evidence type="ECO:0000313" key="5">
    <source>
        <dbReference type="Proteomes" id="UP000003751"/>
    </source>
</evidence>
<name>E7QN31_HALPU</name>
<feature type="domain" description="SWIM-type" evidence="3">
    <location>
        <begin position="61"/>
        <end position="103"/>
    </location>
</feature>
<dbReference type="EMBL" id="AEMG01000002">
    <property type="protein sequence ID" value="EFW93826.1"/>
    <property type="molecule type" value="Genomic_DNA"/>
</dbReference>
<accession>E7QN31</accession>